<protein>
    <recommendedName>
        <fullName evidence="4">Lysine-specific metallo-endopeptidase domain-containing protein</fullName>
    </recommendedName>
</protein>
<proteinExistence type="predicted"/>
<feature type="compositionally biased region" description="Basic and acidic residues" evidence="1">
    <location>
        <begin position="301"/>
        <end position="310"/>
    </location>
</feature>
<name>A0A6A6J649_WESOR</name>
<dbReference type="Proteomes" id="UP000800097">
    <property type="component" value="Unassembled WGS sequence"/>
</dbReference>
<dbReference type="AlphaFoldDB" id="A0A6A6J649"/>
<feature type="non-terminal residue" evidence="2">
    <location>
        <position position="327"/>
    </location>
</feature>
<reference evidence="2" key="1">
    <citation type="journal article" date="2020" name="Stud. Mycol.">
        <title>101 Dothideomycetes genomes: a test case for predicting lifestyles and emergence of pathogens.</title>
        <authorList>
            <person name="Haridas S."/>
            <person name="Albert R."/>
            <person name="Binder M."/>
            <person name="Bloem J."/>
            <person name="Labutti K."/>
            <person name="Salamov A."/>
            <person name="Andreopoulos B."/>
            <person name="Baker S."/>
            <person name="Barry K."/>
            <person name="Bills G."/>
            <person name="Bluhm B."/>
            <person name="Cannon C."/>
            <person name="Castanera R."/>
            <person name="Culley D."/>
            <person name="Daum C."/>
            <person name="Ezra D."/>
            <person name="Gonzalez J."/>
            <person name="Henrissat B."/>
            <person name="Kuo A."/>
            <person name="Liang C."/>
            <person name="Lipzen A."/>
            <person name="Lutzoni F."/>
            <person name="Magnuson J."/>
            <person name="Mondo S."/>
            <person name="Nolan M."/>
            <person name="Ohm R."/>
            <person name="Pangilinan J."/>
            <person name="Park H.-J."/>
            <person name="Ramirez L."/>
            <person name="Alfaro M."/>
            <person name="Sun H."/>
            <person name="Tritt A."/>
            <person name="Yoshinaga Y."/>
            <person name="Zwiers L.-H."/>
            <person name="Turgeon B."/>
            <person name="Goodwin S."/>
            <person name="Spatafora J."/>
            <person name="Crous P."/>
            <person name="Grigoriev I."/>
        </authorList>
    </citation>
    <scope>NUCLEOTIDE SEQUENCE</scope>
    <source>
        <strain evidence="2">CBS 379.55</strain>
    </source>
</reference>
<evidence type="ECO:0000313" key="2">
    <source>
        <dbReference type="EMBL" id="KAF2271694.1"/>
    </source>
</evidence>
<feature type="region of interest" description="Disordered" evidence="1">
    <location>
        <begin position="301"/>
        <end position="327"/>
    </location>
</feature>
<dbReference type="GO" id="GO:0008237">
    <property type="term" value="F:metallopeptidase activity"/>
    <property type="evidence" value="ECO:0007669"/>
    <property type="project" value="InterPro"/>
</dbReference>
<dbReference type="InterPro" id="IPR024079">
    <property type="entry name" value="MetalloPept_cat_dom_sf"/>
</dbReference>
<feature type="non-terminal residue" evidence="2">
    <location>
        <position position="1"/>
    </location>
</feature>
<gene>
    <name evidence="2" type="ORF">EI97DRAFT_349320</name>
</gene>
<evidence type="ECO:0000313" key="3">
    <source>
        <dbReference type="Proteomes" id="UP000800097"/>
    </source>
</evidence>
<sequence>REEISRSWNDAMALANAIKQVDTNNDIAAFDCAGEKIVNVYKNVASFGEGWFGWRVNAFCQPLDKEPDFPGDCNPNTFAYQWDTLCENGRCEINRDMDNSYINIMFCDLFFTLPELWQVIEDGKRAPKEKKYHMHTYWDNKGKLVLHELLHAATVGGHANDRLLIDDLRIKVRKHNFNGPDEFHVVDAYGPLNAKILARTVRNENWNTYVRRNDDNWAAYATVGVYPVLPLADDHAYVSGTDDIPNTLFLIDGGNYTINSEVYDRDTLSNQLDHLSSENEQTVVEDTTFRPASDYPEWYTRRIQEARGGELEDTPDENTPAPGPEPE</sequence>
<evidence type="ECO:0008006" key="4">
    <source>
        <dbReference type="Google" id="ProtNLM"/>
    </source>
</evidence>
<evidence type="ECO:0000256" key="1">
    <source>
        <dbReference type="SAM" id="MobiDB-lite"/>
    </source>
</evidence>
<accession>A0A6A6J649</accession>
<dbReference type="Gene3D" id="3.40.390.10">
    <property type="entry name" value="Collagenase (Catalytic Domain)"/>
    <property type="match status" value="1"/>
</dbReference>
<organism evidence="2 3">
    <name type="scientific">Westerdykella ornata</name>
    <dbReference type="NCBI Taxonomy" id="318751"/>
    <lineage>
        <taxon>Eukaryota</taxon>
        <taxon>Fungi</taxon>
        <taxon>Dikarya</taxon>
        <taxon>Ascomycota</taxon>
        <taxon>Pezizomycotina</taxon>
        <taxon>Dothideomycetes</taxon>
        <taxon>Pleosporomycetidae</taxon>
        <taxon>Pleosporales</taxon>
        <taxon>Sporormiaceae</taxon>
        <taxon>Westerdykella</taxon>
    </lineage>
</organism>
<dbReference type="EMBL" id="ML986534">
    <property type="protein sequence ID" value="KAF2271694.1"/>
    <property type="molecule type" value="Genomic_DNA"/>
</dbReference>
<keyword evidence="3" id="KW-1185">Reference proteome</keyword>
<dbReference type="RefSeq" id="XP_033649233.1">
    <property type="nucleotide sequence ID" value="XM_033794820.1"/>
</dbReference>
<dbReference type="GeneID" id="54547995"/>
<dbReference type="OrthoDB" id="3796341at2759"/>